<dbReference type="GO" id="GO:0005829">
    <property type="term" value="C:cytosol"/>
    <property type="evidence" value="ECO:0007669"/>
    <property type="project" value="TreeGrafter"/>
</dbReference>
<evidence type="ECO:0000256" key="1">
    <source>
        <dbReference type="ARBA" id="ARBA00022598"/>
    </source>
</evidence>
<dbReference type="PANTHER" id="PTHR11405">
    <property type="entry name" value="CARBAMOYLTRANSFERASE FAMILY MEMBER"/>
    <property type="match status" value="1"/>
</dbReference>
<name>A0A815V3N0_9BILA</name>
<keyword evidence="2" id="KW-0547">Nucleotide-binding</keyword>
<dbReference type="GO" id="GO:0006207">
    <property type="term" value="P:'de novo' pyrimidine nucleobase biosynthetic process"/>
    <property type="evidence" value="ECO:0007669"/>
    <property type="project" value="TreeGrafter"/>
</dbReference>
<protein>
    <recommendedName>
        <fullName evidence="4">Carbamoyl-phosphate synthetase large subunit oligomerisation domain-containing protein</fullName>
    </recommendedName>
</protein>
<evidence type="ECO:0000313" key="6">
    <source>
        <dbReference type="Proteomes" id="UP000663864"/>
    </source>
</evidence>
<proteinExistence type="predicted"/>
<reference evidence="5" key="1">
    <citation type="submission" date="2021-02" db="EMBL/GenBank/DDBJ databases">
        <authorList>
            <person name="Nowell W R."/>
        </authorList>
    </citation>
    <scope>NUCLEOTIDE SEQUENCE</scope>
</reference>
<dbReference type="SMART" id="SM01096">
    <property type="entry name" value="CPSase_L_D3"/>
    <property type="match status" value="1"/>
</dbReference>
<dbReference type="GO" id="GO:0005524">
    <property type="term" value="F:ATP binding"/>
    <property type="evidence" value="ECO:0007669"/>
    <property type="project" value="UniProtKB-KW"/>
</dbReference>
<dbReference type="Pfam" id="PF02787">
    <property type="entry name" value="CPSase_L_D3"/>
    <property type="match status" value="1"/>
</dbReference>
<dbReference type="Proteomes" id="UP000663864">
    <property type="component" value="Unassembled WGS sequence"/>
</dbReference>
<comment type="caution">
    <text evidence="5">The sequence shown here is derived from an EMBL/GenBank/DDBJ whole genome shotgun (WGS) entry which is preliminary data.</text>
</comment>
<dbReference type="AlphaFoldDB" id="A0A815V3N0"/>
<dbReference type="GO" id="GO:0019240">
    <property type="term" value="P:citrulline biosynthetic process"/>
    <property type="evidence" value="ECO:0007669"/>
    <property type="project" value="TreeGrafter"/>
</dbReference>
<dbReference type="InterPro" id="IPR036897">
    <property type="entry name" value="CarbamoylP_synth_lsu_oligo_sf"/>
</dbReference>
<dbReference type="SUPFAM" id="SSF48108">
    <property type="entry name" value="Carbamoyl phosphate synthetase, large subunit connection domain"/>
    <property type="match status" value="1"/>
</dbReference>
<accession>A0A815V3N0</accession>
<dbReference type="Gene3D" id="1.10.1030.10">
    <property type="entry name" value="Carbamoyl-phosphate synthetase, large subunit oligomerisation domain"/>
    <property type="match status" value="1"/>
</dbReference>
<dbReference type="InterPro" id="IPR005480">
    <property type="entry name" value="CPSase_lsu_oligo"/>
</dbReference>
<evidence type="ECO:0000256" key="3">
    <source>
        <dbReference type="ARBA" id="ARBA00022840"/>
    </source>
</evidence>
<dbReference type="GO" id="GO:0006228">
    <property type="term" value="P:UTP biosynthetic process"/>
    <property type="evidence" value="ECO:0007669"/>
    <property type="project" value="TreeGrafter"/>
</dbReference>
<evidence type="ECO:0000256" key="2">
    <source>
        <dbReference type="ARBA" id="ARBA00022741"/>
    </source>
</evidence>
<dbReference type="GO" id="GO:0004088">
    <property type="term" value="F:carbamoyl-phosphate synthase (glutamine-hydrolyzing) activity"/>
    <property type="evidence" value="ECO:0007669"/>
    <property type="project" value="TreeGrafter"/>
</dbReference>
<dbReference type="GO" id="GO:0004151">
    <property type="term" value="F:dihydroorotase activity"/>
    <property type="evidence" value="ECO:0007669"/>
    <property type="project" value="TreeGrafter"/>
</dbReference>
<feature type="non-terminal residue" evidence="5">
    <location>
        <position position="1"/>
    </location>
</feature>
<dbReference type="GO" id="GO:0006541">
    <property type="term" value="P:glutamine metabolic process"/>
    <property type="evidence" value="ECO:0007669"/>
    <property type="project" value="TreeGrafter"/>
</dbReference>
<dbReference type="EMBL" id="CAJNOT010010559">
    <property type="protein sequence ID" value="CAF1530877.1"/>
    <property type="molecule type" value="Genomic_DNA"/>
</dbReference>
<dbReference type="PANTHER" id="PTHR11405:SF5">
    <property type="entry name" value="CAD PROTEIN"/>
    <property type="match status" value="1"/>
</dbReference>
<organism evidence="5 6">
    <name type="scientific">Rotaria sordida</name>
    <dbReference type="NCBI Taxonomy" id="392033"/>
    <lineage>
        <taxon>Eukaryota</taxon>
        <taxon>Metazoa</taxon>
        <taxon>Spiralia</taxon>
        <taxon>Gnathifera</taxon>
        <taxon>Rotifera</taxon>
        <taxon>Eurotatoria</taxon>
        <taxon>Bdelloidea</taxon>
        <taxon>Philodinida</taxon>
        <taxon>Philodinidae</taxon>
        <taxon>Rotaria</taxon>
    </lineage>
</organism>
<evidence type="ECO:0000259" key="4">
    <source>
        <dbReference type="SMART" id="SM01096"/>
    </source>
</evidence>
<gene>
    <name evidence="5" type="ORF">ZHD862_LOCUS38733</name>
</gene>
<keyword evidence="1" id="KW-0436">Ligase</keyword>
<dbReference type="GO" id="GO:0004070">
    <property type="term" value="F:aspartate carbamoyltransferase activity"/>
    <property type="evidence" value="ECO:0007669"/>
    <property type="project" value="TreeGrafter"/>
</dbReference>
<feature type="domain" description="Carbamoyl-phosphate synthetase large subunit oligomerisation" evidence="4">
    <location>
        <begin position="17"/>
        <end position="126"/>
    </location>
</feature>
<keyword evidence="3" id="KW-0067">ATP-binding</keyword>
<sequence>MVDHDIIGFHSDAPTIADEELTICRAERVLNIATAIRQGYTIERLFDLTKIDRWYLYKFEAIIKFIVEHSRPSTIKNKFILREAKHLGFSDQQIVKYSGITELKLRALYDQYGIRPFRKQIDTLSGPIKRRRERPETAIKRRLT</sequence>
<evidence type="ECO:0000313" key="5">
    <source>
        <dbReference type="EMBL" id="CAF1530877.1"/>
    </source>
</evidence>